<dbReference type="EMBL" id="BAAAQT010000006">
    <property type="protein sequence ID" value="GAA2175138.1"/>
    <property type="molecule type" value="Genomic_DNA"/>
</dbReference>
<gene>
    <name evidence="1" type="ORF">GCM10009846_23860</name>
</gene>
<organism evidence="1 2">
    <name type="scientific">Agrococcus versicolor</name>
    <dbReference type="NCBI Taxonomy" id="501482"/>
    <lineage>
        <taxon>Bacteria</taxon>
        <taxon>Bacillati</taxon>
        <taxon>Actinomycetota</taxon>
        <taxon>Actinomycetes</taxon>
        <taxon>Micrococcales</taxon>
        <taxon>Microbacteriaceae</taxon>
        <taxon>Agrococcus</taxon>
    </lineage>
</organism>
<accession>A0ABN3AVX4</accession>
<evidence type="ECO:0000313" key="1">
    <source>
        <dbReference type="EMBL" id="GAA2175138.1"/>
    </source>
</evidence>
<protein>
    <submittedName>
        <fullName evidence="1">Uncharacterized protein</fullName>
    </submittedName>
</protein>
<comment type="caution">
    <text evidence="1">The sequence shown here is derived from an EMBL/GenBank/DDBJ whole genome shotgun (WGS) entry which is preliminary data.</text>
</comment>
<keyword evidence="2" id="KW-1185">Reference proteome</keyword>
<name>A0ABN3AVX4_9MICO</name>
<sequence length="134" mass="14942">MPTFIRFQSIDPNRRGTFPGVFALVNGLVQDGRLPPEDAAWVRRANDRANRAYVDPSTVVTSCYDPVANPGARSWFRASAAELLLLAGEYLDLLERHGVGWVELRTSTPGRLVYEDDVQVVAVPHAYPDDWPFA</sequence>
<reference evidence="1 2" key="1">
    <citation type="journal article" date="2019" name="Int. J. Syst. Evol. Microbiol.">
        <title>The Global Catalogue of Microorganisms (GCM) 10K type strain sequencing project: providing services to taxonomists for standard genome sequencing and annotation.</title>
        <authorList>
            <consortium name="The Broad Institute Genomics Platform"/>
            <consortium name="The Broad Institute Genome Sequencing Center for Infectious Disease"/>
            <person name="Wu L."/>
            <person name="Ma J."/>
        </authorList>
    </citation>
    <scope>NUCLEOTIDE SEQUENCE [LARGE SCALE GENOMIC DNA]</scope>
    <source>
        <strain evidence="1 2">JCM 16026</strain>
    </source>
</reference>
<dbReference type="RefSeq" id="WP_344343888.1">
    <property type="nucleotide sequence ID" value="NZ_BAAAQT010000006.1"/>
</dbReference>
<dbReference type="Proteomes" id="UP001501599">
    <property type="component" value="Unassembled WGS sequence"/>
</dbReference>
<proteinExistence type="predicted"/>
<evidence type="ECO:0000313" key="2">
    <source>
        <dbReference type="Proteomes" id="UP001501599"/>
    </source>
</evidence>